<dbReference type="PRINTS" id="PR01437">
    <property type="entry name" value="NUOXDRDTASE4"/>
</dbReference>
<feature type="transmembrane region" description="Helical" evidence="8">
    <location>
        <begin position="375"/>
        <end position="401"/>
    </location>
</feature>
<evidence type="ECO:0000313" key="11">
    <source>
        <dbReference type="Proteomes" id="UP000460715"/>
    </source>
</evidence>
<gene>
    <name evidence="10" type="ORF">E0493_18845</name>
</gene>
<keyword evidence="5" id="KW-0560">Oxidoreductase</keyword>
<dbReference type="InterPro" id="IPR003918">
    <property type="entry name" value="NADH_UbQ_OxRdtase"/>
</dbReference>
<comment type="subcellular location">
    <subcellularLocation>
        <location evidence="1">Cell membrane</location>
        <topology evidence="1">Multi-pass membrane protein</topology>
    </subcellularLocation>
    <subcellularLocation>
        <location evidence="7">Membrane</location>
        <topology evidence="7">Multi-pass membrane protein</topology>
    </subcellularLocation>
</comment>
<evidence type="ECO:0000256" key="6">
    <source>
        <dbReference type="ARBA" id="ARBA00023136"/>
    </source>
</evidence>
<dbReference type="EMBL" id="SNVJ01000021">
    <property type="protein sequence ID" value="MXP65410.1"/>
    <property type="molecule type" value="Genomic_DNA"/>
</dbReference>
<accession>A0A845BH50</accession>
<feature type="transmembrane region" description="Helical" evidence="8">
    <location>
        <begin position="208"/>
        <end position="231"/>
    </location>
</feature>
<evidence type="ECO:0000256" key="5">
    <source>
        <dbReference type="ARBA" id="ARBA00023002"/>
    </source>
</evidence>
<name>A0A845BH50_9PROT</name>
<keyword evidence="6 8" id="KW-0472">Membrane</keyword>
<evidence type="ECO:0000256" key="3">
    <source>
        <dbReference type="ARBA" id="ARBA00022692"/>
    </source>
</evidence>
<dbReference type="Pfam" id="PF00361">
    <property type="entry name" value="Proton_antipo_M"/>
    <property type="match status" value="1"/>
</dbReference>
<dbReference type="GO" id="GO:0016491">
    <property type="term" value="F:oxidoreductase activity"/>
    <property type="evidence" value="ECO:0007669"/>
    <property type="project" value="UniProtKB-KW"/>
</dbReference>
<evidence type="ECO:0000256" key="4">
    <source>
        <dbReference type="ARBA" id="ARBA00022989"/>
    </source>
</evidence>
<feature type="transmembrane region" description="Helical" evidence="8">
    <location>
        <begin position="413"/>
        <end position="438"/>
    </location>
</feature>
<dbReference type="OrthoDB" id="9768329at2"/>
<evidence type="ECO:0000259" key="9">
    <source>
        <dbReference type="Pfam" id="PF00361"/>
    </source>
</evidence>
<comment type="caution">
    <text evidence="10">The sequence shown here is derived from an EMBL/GenBank/DDBJ whole genome shotgun (WGS) entry which is preliminary data.</text>
</comment>
<keyword evidence="4 8" id="KW-1133">Transmembrane helix</keyword>
<feature type="transmembrane region" description="Helical" evidence="8">
    <location>
        <begin position="129"/>
        <end position="149"/>
    </location>
</feature>
<dbReference type="PANTHER" id="PTHR42682:SF5">
    <property type="entry name" value="HYDROGENASE-4 COMPONENT F"/>
    <property type="match status" value="1"/>
</dbReference>
<dbReference type="RefSeq" id="WP_160938820.1">
    <property type="nucleotide sequence ID" value="NZ_SNVJ01000021.1"/>
</dbReference>
<feature type="transmembrane region" description="Helical" evidence="8">
    <location>
        <begin position="275"/>
        <end position="295"/>
    </location>
</feature>
<keyword evidence="3 7" id="KW-0812">Transmembrane</keyword>
<dbReference type="GO" id="GO:0042773">
    <property type="term" value="P:ATP synthesis coupled electron transport"/>
    <property type="evidence" value="ECO:0007669"/>
    <property type="project" value="InterPro"/>
</dbReference>
<evidence type="ECO:0000313" key="10">
    <source>
        <dbReference type="EMBL" id="MXP65410.1"/>
    </source>
</evidence>
<keyword evidence="2" id="KW-1003">Cell membrane</keyword>
<dbReference type="InterPro" id="IPR001750">
    <property type="entry name" value="ND/Mrp_TM"/>
</dbReference>
<dbReference type="InterPro" id="IPR052175">
    <property type="entry name" value="ComplexI-like_HydComp"/>
</dbReference>
<dbReference type="GO" id="GO:0008137">
    <property type="term" value="F:NADH dehydrogenase (ubiquinone) activity"/>
    <property type="evidence" value="ECO:0007669"/>
    <property type="project" value="InterPro"/>
</dbReference>
<evidence type="ECO:0000256" key="1">
    <source>
        <dbReference type="ARBA" id="ARBA00004651"/>
    </source>
</evidence>
<sequence>MSAWMPPDLALPLLLVALPFLGGAALAAIPSLRLAALLNIALALAGFLLALGLLALPRGQGEAAWLLHLDALNLPLLLLGALVGLTTACFSAATVGGEGFSPRAGRAYHAAFQVFLGANHLALLADNLGLMWVAIELATFATVLMVALHRTPAALEAAWKFLILCGVGIALALFGTIVLAMAALPFAGDGGAALSFSMLMRVGREADPGLLTLAFIFLLVGYGTKAGLVPLHSWLPDAHAEGPMAISAVLSGLLLNAALHAVLRAKAVVALNPGLLPPGALMMAMGLASLLLAALSLWRRRDARRFFAWSSIEHIGLAAFAFGLGGPAALAGMLHLLGHSLVKSAIFFGLGRATVLRGSQQLAALGGLVATHPRLGWSLVLAMLAIAGLPPFSIFASEFLLMQQTVARMPWLALPLGLGLLLAALATVQAMQAIGLGPPPAAVTLRAVPSLLGPRLDAWAALAPLHLHLLLALLLGLALPAPLLRMLLDAARIAG</sequence>
<feature type="transmembrane region" description="Helical" evidence="8">
    <location>
        <begin position="243"/>
        <end position="263"/>
    </location>
</feature>
<dbReference type="GO" id="GO:0005886">
    <property type="term" value="C:plasma membrane"/>
    <property type="evidence" value="ECO:0007669"/>
    <property type="project" value="UniProtKB-SubCell"/>
</dbReference>
<proteinExistence type="predicted"/>
<feature type="transmembrane region" description="Helical" evidence="8">
    <location>
        <begin position="315"/>
        <end position="337"/>
    </location>
</feature>
<evidence type="ECO:0000256" key="2">
    <source>
        <dbReference type="ARBA" id="ARBA00022475"/>
    </source>
</evidence>
<feature type="domain" description="NADH:quinone oxidoreductase/Mrp antiporter transmembrane" evidence="9">
    <location>
        <begin position="125"/>
        <end position="416"/>
    </location>
</feature>
<evidence type="ECO:0000256" key="8">
    <source>
        <dbReference type="SAM" id="Phobius"/>
    </source>
</evidence>
<dbReference type="PANTHER" id="PTHR42682">
    <property type="entry name" value="HYDROGENASE-4 COMPONENT F"/>
    <property type="match status" value="1"/>
</dbReference>
<keyword evidence="11" id="KW-1185">Reference proteome</keyword>
<feature type="transmembrane region" description="Helical" evidence="8">
    <location>
        <begin position="76"/>
        <end position="96"/>
    </location>
</feature>
<feature type="transmembrane region" description="Helical" evidence="8">
    <location>
        <begin position="161"/>
        <end position="188"/>
    </location>
</feature>
<dbReference type="Proteomes" id="UP000460715">
    <property type="component" value="Unassembled WGS sequence"/>
</dbReference>
<protein>
    <submittedName>
        <fullName evidence="10">Hydrogenase 4 subunit F</fullName>
    </submittedName>
</protein>
<reference evidence="10 11" key="1">
    <citation type="submission" date="2019-03" db="EMBL/GenBank/DDBJ databases">
        <title>Roseomonas sp. a novel Roseomonas species isolated from Sea whip Gorgonian.</title>
        <authorList>
            <person name="Li F."/>
            <person name="Pan X."/>
            <person name="Huang S."/>
            <person name="Li Z."/>
            <person name="Meng B."/>
        </authorList>
    </citation>
    <scope>NUCLEOTIDE SEQUENCE [LARGE SCALE GENOMIC DNA]</scope>
    <source>
        <strain evidence="10 11">M0104</strain>
    </source>
</reference>
<evidence type="ECO:0000256" key="7">
    <source>
        <dbReference type="RuleBase" id="RU000320"/>
    </source>
</evidence>
<organism evidence="10 11">
    <name type="scientific">Teichococcus coralli</name>
    <dbReference type="NCBI Taxonomy" id="2545983"/>
    <lineage>
        <taxon>Bacteria</taxon>
        <taxon>Pseudomonadati</taxon>
        <taxon>Pseudomonadota</taxon>
        <taxon>Alphaproteobacteria</taxon>
        <taxon>Acetobacterales</taxon>
        <taxon>Roseomonadaceae</taxon>
        <taxon>Roseomonas</taxon>
    </lineage>
</organism>
<feature type="transmembrane region" description="Helical" evidence="8">
    <location>
        <begin position="37"/>
        <end position="56"/>
    </location>
</feature>
<feature type="transmembrane region" description="Helical" evidence="8">
    <location>
        <begin position="458"/>
        <end position="479"/>
    </location>
</feature>
<dbReference type="AlphaFoldDB" id="A0A845BH50"/>